<dbReference type="SUPFAM" id="SSF63882">
    <property type="entry name" value="MoeA N-terminal region -like"/>
    <property type="match status" value="1"/>
</dbReference>
<dbReference type="InterPro" id="IPR005110">
    <property type="entry name" value="MoeA_linker/N"/>
</dbReference>
<reference evidence="3 4" key="1">
    <citation type="submission" date="2022-02" db="EMBL/GenBank/DDBJ databases">
        <authorList>
            <person name="Min J."/>
        </authorList>
    </citation>
    <scope>NUCLEOTIDE SEQUENCE [LARGE SCALE GENOMIC DNA]</scope>
    <source>
        <strain evidence="3 4">GR10-1</strain>
    </source>
</reference>
<sequence>MITVSEAKNIIKDHVSVLDPIRMLLADAAGKVLAKDVFAPDDVPGFAQSAMDGYAFAYDSSSKNQPLNIVGELQAGADKELHIKNGEAARIFTGAPLPEGADTVVMQEKTSVNQFELLIEDEKLLKGSNVRLVGSEIKKEH</sequence>
<gene>
    <name evidence="3" type="ORF">MKP09_11870</name>
</gene>
<dbReference type="PANTHER" id="PTHR10192">
    <property type="entry name" value="MOLYBDOPTERIN BIOSYNTHESIS PROTEIN"/>
    <property type="match status" value="1"/>
</dbReference>
<keyword evidence="1" id="KW-0808">Transferase</keyword>
<dbReference type="InterPro" id="IPR038987">
    <property type="entry name" value="MoeA-like"/>
</dbReference>
<dbReference type="InterPro" id="IPR036135">
    <property type="entry name" value="MoeA_linker/N_sf"/>
</dbReference>
<dbReference type="RefSeq" id="WP_240830224.1">
    <property type="nucleotide sequence ID" value="NZ_JAKWBL010000002.1"/>
</dbReference>
<evidence type="ECO:0000313" key="3">
    <source>
        <dbReference type="EMBL" id="MCH5598557.1"/>
    </source>
</evidence>
<comment type="function">
    <text evidence="1">Catalyzes the insertion of molybdate into adenylated molybdopterin with the concomitant release of AMP.</text>
</comment>
<accession>A0ABS9SJI9</accession>
<feature type="domain" description="MoeA N-terminal and linker" evidence="2">
    <location>
        <begin position="2"/>
        <end position="140"/>
    </location>
</feature>
<comment type="catalytic activity">
    <reaction evidence="1">
        <text>adenylyl-molybdopterin + molybdate = Mo-molybdopterin + AMP + H(+)</text>
        <dbReference type="Rhea" id="RHEA:35047"/>
        <dbReference type="ChEBI" id="CHEBI:15378"/>
        <dbReference type="ChEBI" id="CHEBI:36264"/>
        <dbReference type="ChEBI" id="CHEBI:62727"/>
        <dbReference type="ChEBI" id="CHEBI:71302"/>
        <dbReference type="ChEBI" id="CHEBI:456215"/>
    </reaction>
</comment>
<organism evidence="3 4">
    <name type="scientific">Niabella ginsengisoli</name>
    <dbReference type="NCBI Taxonomy" id="522298"/>
    <lineage>
        <taxon>Bacteria</taxon>
        <taxon>Pseudomonadati</taxon>
        <taxon>Bacteroidota</taxon>
        <taxon>Chitinophagia</taxon>
        <taxon>Chitinophagales</taxon>
        <taxon>Chitinophagaceae</taxon>
        <taxon>Niabella</taxon>
    </lineage>
</organism>
<dbReference type="PANTHER" id="PTHR10192:SF5">
    <property type="entry name" value="GEPHYRIN"/>
    <property type="match status" value="1"/>
</dbReference>
<evidence type="ECO:0000256" key="1">
    <source>
        <dbReference type="RuleBase" id="RU365090"/>
    </source>
</evidence>
<keyword evidence="1" id="KW-0500">Molybdenum</keyword>
<protein>
    <recommendedName>
        <fullName evidence="1">Molybdopterin molybdenumtransferase</fullName>
        <ecNumber evidence="1">2.10.1.1</ecNumber>
    </recommendedName>
</protein>
<comment type="caution">
    <text evidence="3">The sequence shown here is derived from an EMBL/GenBank/DDBJ whole genome shotgun (WGS) entry which is preliminary data.</text>
</comment>
<comment type="similarity">
    <text evidence="1">Belongs to the MoeA family.</text>
</comment>
<keyword evidence="1" id="KW-0460">Magnesium</keyword>
<dbReference type="Gene3D" id="3.90.105.10">
    <property type="entry name" value="Molybdopterin biosynthesis moea protein, domain 2"/>
    <property type="match status" value="1"/>
</dbReference>
<comment type="cofactor">
    <cofactor evidence="1">
        <name>Mg(2+)</name>
        <dbReference type="ChEBI" id="CHEBI:18420"/>
    </cofactor>
</comment>
<proteinExistence type="inferred from homology"/>
<dbReference type="Proteomes" id="UP001202248">
    <property type="component" value="Unassembled WGS sequence"/>
</dbReference>
<name>A0ABS9SJI9_9BACT</name>
<dbReference type="EC" id="2.10.1.1" evidence="1"/>
<comment type="pathway">
    <text evidence="1">Cofactor biosynthesis; molybdopterin biosynthesis.</text>
</comment>
<keyword evidence="1" id="KW-0479">Metal-binding</keyword>
<dbReference type="EMBL" id="JAKWBL010000002">
    <property type="protein sequence ID" value="MCH5598557.1"/>
    <property type="molecule type" value="Genomic_DNA"/>
</dbReference>
<keyword evidence="1" id="KW-0501">Molybdenum cofactor biosynthesis</keyword>
<keyword evidence="4" id="KW-1185">Reference proteome</keyword>
<dbReference type="Gene3D" id="2.170.190.11">
    <property type="entry name" value="Molybdopterin biosynthesis moea protein, domain 3"/>
    <property type="match status" value="1"/>
</dbReference>
<dbReference type="Pfam" id="PF03453">
    <property type="entry name" value="MoeA_N"/>
    <property type="match status" value="1"/>
</dbReference>
<evidence type="ECO:0000259" key="2">
    <source>
        <dbReference type="Pfam" id="PF03453"/>
    </source>
</evidence>
<evidence type="ECO:0000313" key="4">
    <source>
        <dbReference type="Proteomes" id="UP001202248"/>
    </source>
</evidence>